<comment type="caution">
    <text evidence="1">The sequence shown here is derived from an EMBL/GenBank/DDBJ whole genome shotgun (WGS) entry which is preliminary data.</text>
</comment>
<protein>
    <submittedName>
        <fullName evidence="1">Reductase</fullName>
    </submittedName>
</protein>
<gene>
    <name evidence="1" type="ORF">PIL02S_06464</name>
</gene>
<dbReference type="AlphaFoldDB" id="A0A2W0C6K5"/>
<sequence length="102" mass="11791">MILCGLGVSIEFGHQWHEHWTNARSVDQIRVQLEESLKALRMGQIDLYQFHSGSDEAFHNDELWTCWTNRCKPVDFAISVYLLEASNEQGYRVEREGYSGGV</sequence>
<proteinExistence type="predicted"/>
<dbReference type="RefSeq" id="WP_375335151.1">
    <property type="nucleotide sequence ID" value="NZ_PRLG01000034.1"/>
</dbReference>
<reference evidence="1 2" key="1">
    <citation type="submission" date="2018-01" db="EMBL/GenBank/DDBJ databases">
        <title>Genome sequence of the PGP bacterium Paenibacillus illinoisensis E3.</title>
        <authorList>
            <person name="Rolli E."/>
            <person name="Marasco R."/>
            <person name="Bessem C."/>
            <person name="Michoud G."/>
            <person name="Gaiarsa S."/>
            <person name="Borin S."/>
            <person name="Daffonchio D."/>
        </authorList>
    </citation>
    <scope>NUCLEOTIDE SEQUENCE [LARGE SCALE GENOMIC DNA]</scope>
    <source>
        <strain evidence="1 2">E3</strain>
    </source>
</reference>
<evidence type="ECO:0000313" key="1">
    <source>
        <dbReference type="EMBL" id="PYY25662.1"/>
    </source>
</evidence>
<evidence type="ECO:0000313" key="2">
    <source>
        <dbReference type="Proteomes" id="UP000247459"/>
    </source>
</evidence>
<dbReference type="SUPFAM" id="SSF51430">
    <property type="entry name" value="NAD(P)-linked oxidoreductase"/>
    <property type="match status" value="1"/>
</dbReference>
<dbReference type="EMBL" id="PRLG01000034">
    <property type="protein sequence ID" value="PYY25662.1"/>
    <property type="molecule type" value="Genomic_DNA"/>
</dbReference>
<dbReference type="Proteomes" id="UP000247459">
    <property type="component" value="Unassembled WGS sequence"/>
</dbReference>
<organism evidence="1 2">
    <name type="scientific">Paenibacillus illinoisensis</name>
    <dbReference type="NCBI Taxonomy" id="59845"/>
    <lineage>
        <taxon>Bacteria</taxon>
        <taxon>Bacillati</taxon>
        <taxon>Bacillota</taxon>
        <taxon>Bacilli</taxon>
        <taxon>Bacillales</taxon>
        <taxon>Paenibacillaceae</taxon>
        <taxon>Paenibacillus</taxon>
    </lineage>
</organism>
<accession>A0A2W0C6K5</accession>
<dbReference type="Gene3D" id="3.20.20.100">
    <property type="entry name" value="NADP-dependent oxidoreductase domain"/>
    <property type="match status" value="1"/>
</dbReference>
<dbReference type="InterPro" id="IPR036812">
    <property type="entry name" value="NAD(P)_OxRdtase_dom_sf"/>
</dbReference>
<name>A0A2W0C6K5_9BACL</name>